<organism evidence="1 2">
    <name type="scientific">Kordia aestuariivivens</name>
    <dbReference type="NCBI Taxonomy" id="2759037"/>
    <lineage>
        <taxon>Bacteria</taxon>
        <taxon>Pseudomonadati</taxon>
        <taxon>Bacteroidota</taxon>
        <taxon>Flavobacteriia</taxon>
        <taxon>Flavobacteriales</taxon>
        <taxon>Flavobacteriaceae</taxon>
        <taxon>Kordia</taxon>
    </lineage>
</organism>
<keyword evidence="2" id="KW-1185">Reference proteome</keyword>
<evidence type="ECO:0000313" key="2">
    <source>
        <dbReference type="Proteomes" id="UP000619238"/>
    </source>
</evidence>
<dbReference type="Proteomes" id="UP000619238">
    <property type="component" value="Unassembled WGS sequence"/>
</dbReference>
<reference evidence="1 2" key="1">
    <citation type="submission" date="2020-07" db="EMBL/GenBank/DDBJ databases">
        <title>Description of Kordia aestuariivivens sp. nov., isolated from a tidal flat.</title>
        <authorList>
            <person name="Park S."/>
            <person name="Yoon J.-H."/>
        </authorList>
    </citation>
    <scope>NUCLEOTIDE SEQUENCE [LARGE SCALE GENOMIC DNA]</scope>
    <source>
        <strain evidence="1 2">YSTF-M3</strain>
    </source>
</reference>
<dbReference type="EMBL" id="JACGWS010000010">
    <property type="protein sequence ID" value="MBC8756289.1"/>
    <property type="molecule type" value="Genomic_DNA"/>
</dbReference>
<proteinExistence type="predicted"/>
<name>A0ABR7QD89_9FLAO</name>
<evidence type="ECO:0000313" key="1">
    <source>
        <dbReference type="EMBL" id="MBC8756289.1"/>
    </source>
</evidence>
<evidence type="ECO:0008006" key="3">
    <source>
        <dbReference type="Google" id="ProtNLM"/>
    </source>
</evidence>
<sequence length="159" mass="18343">MNLASIKSKLQSDNIFHSEDSILEQPTVIGYDKKFKWSWMATQLNTFIVASDFKDKEITVQTIEAHLKQAFEYSRKNYKGWPRGLQSGVGVISILISENVTEEAKIYCKKLKSGKKWAAFTIPVVIDASTKEVFAFDKKPIWGRIYFSYFKRMIQELTA</sequence>
<protein>
    <recommendedName>
        <fullName evidence="3">Levansucrase</fullName>
    </recommendedName>
</protein>
<accession>A0ABR7QD89</accession>
<gene>
    <name evidence="1" type="ORF">H2O64_16565</name>
</gene>
<comment type="caution">
    <text evidence="1">The sequence shown here is derived from an EMBL/GenBank/DDBJ whole genome shotgun (WGS) entry which is preliminary data.</text>
</comment>
<dbReference type="RefSeq" id="WP_187563328.1">
    <property type="nucleotide sequence ID" value="NZ_JACGWS010000010.1"/>
</dbReference>